<dbReference type="PANTHER" id="PTHR21382:SF1">
    <property type="entry name" value="NADH DEHYDROGENASE [UBIQUINONE] 1 ALPHA SUBCOMPLEX SUBUNIT 11"/>
    <property type="match status" value="1"/>
</dbReference>
<keyword evidence="6 11" id="KW-1133">Transmembrane helix</keyword>
<dbReference type="AlphaFoldDB" id="A0A2S2R727"/>
<keyword evidence="5" id="KW-0999">Mitochondrion inner membrane</keyword>
<dbReference type="InterPro" id="IPR039205">
    <property type="entry name" value="NDUFA11"/>
</dbReference>
<evidence type="ECO:0000313" key="14">
    <source>
        <dbReference type="RefSeq" id="XP_025420287.1"/>
    </source>
</evidence>
<evidence type="ECO:0000256" key="2">
    <source>
        <dbReference type="ARBA" id="ARBA00008699"/>
    </source>
</evidence>
<feature type="transmembrane region" description="Helical" evidence="11">
    <location>
        <begin position="22"/>
        <end position="45"/>
    </location>
</feature>
<dbReference type="RefSeq" id="XP_025420287.1">
    <property type="nucleotide sequence ID" value="XM_025564502.1"/>
</dbReference>
<keyword evidence="13" id="KW-1185">Reference proteome</keyword>
<organism evidence="12">
    <name type="scientific">Sipha flava</name>
    <name type="common">yellow sugarcane aphid</name>
    <dbReference type="NCBI Taxonomy" id="143950"/>
    <lineage>
        <taxon>Eukaryota</taxon>
        <taxon>Metazoa</taxon>
        <taxon>Ecdysozoa</taxon>
        <taxon>Arthropoda</taxon>
        <taxon>Hexapoda</taxon>
        <taxon>Insecta</taxon>
        <taxon>Pterygota</taxon>
        <taxon>Neoptera</taxon>
        <taxon>Paraneoptera</taxon>
        <taxon>Hemiptera</taxon>
        <taxon>Sternorrhyncha</taxon>
        <taxon>Aphidomorpha</taxon>
        <taxon>Aphidoidea</taxon>
        <taxon>Aphididae</taxon>
        <taxon>Sipha</taxon>
    </lineage>
</organism>
<evidence type="ECO:0000256" key="11">
    <source>
        <dbReference type="SAM" id="Phobius"/>
    </source>
</evidence>
<comment type="similarity">
    <text evidence="2">Belongs to the complex I NDUFA11 subunit family.</text>
</comment>
<accession>A0A2S2R727</accession>
<evidence type="ECO:0000256" key="10">
    <source>
        <dbReference type="ARBA" id="ARBA00031497"/>
    </source>
</evidence>
<evidence type="ECO:0000256" key="9">
    <source>
        <dbReference type="ARBA" id="ARBA00030608"/>
    </source>
</evidence>
<dbReference type="GO" id="GO:0005743">
    <property type="term" value="C:mitochondrial inner membrane"/>
    <property type="evidence" value="ECO:0007669"/>
    <property type="project" value="UniProtKB-SubCell"/>
</dbReference>
<dbReference type="OrthoDB" id="1913277at2759"/>
<keyword evidence="7" id="KW-0496">Mitochondrion</keyword>
<dbReference type="GO" id="GO:0045271">
    <property type="term" value="C:respiratory chain complex I"/>
    <property type="evidence" value="ECO:0007669"/>
    <property type="project" value="InterPro"/>
</dbReference>
<evidence type="ECO:0000313" key="12">
    <source>
        <dbReference type="EMBL" id="MBY85805.1"/>
    </source>
</evidence>
<evidence type="ECO:0000256" key="8">
    <source>
        <dbReference type="ARBA" id="ARBA00023136"/>
    </source>
</evidence>
<dbReference type="GO" id="GO:0006120">
    <property type="term" value="P:mitochondrial electron transport, NADH to ubiquinone"/>
    <property type="evidence" value="ECO:0007669"/>
    <property type="project" value="InterPro"/>
</dbReference>
<gene>
    <name evidence="12" type="primary">NDUFA11</name>
    <name evidence="14" type="synonym">LOC112690481</name>
    <name evidence="12" type="ORF">g.1789</name>
</gene>
<comment type="subcellular location">
    <subcellularLocation>
        <location evidence="1">Mitochondrion inner membrane</location>
        <topology evidence="1">Multi-pass membrane protein</topology>
        <orientation evidence="1">Matrix side</orientation>
    </subcellularLocation>
</comment>
<dbReference type="EMBL" id="GGMS01016602">
    <property type="protein sequence ID" value="MBY85805.1"/>
    <property type="molecule type" value="Transcribed_RNA"/>
</dbReference>
<dbReference type="Proteomes" id="UP000694846">
    <property type="component" value="Unplaced"/>
</dbReference>
<reference evidence="12" key="1">
    <citation type="submission" date="2018-04" db="EMBL/GenBank/DDBJ databases">
        <title>Transcriptome assembly of Sipha flava.</title>
        <authorList>
            <person name="Scully E.D."/>
            <person name="Geib S.M."/>
            <person name="Palmer N.A."/>
            <person name="Koch K."/>
            <person name="Bradshaw J."/>
            <person name="Heng-Moss T."/>
            <person name="Sarath G."/>
        </authorList>
    </citation>
    <scope>NUCLEOTIDE SEQUENCE</scope>
</reference>
<reference evidence="14" key="2">
    <citation type="submission" date="2025-04" db="UniProtKB">
        <authorList>
            <consortium name="RefSeq"/>
        </authorList>
    </citation>
    <scope>IDENTIFICATION</scope>
    <source>
        <tissue evidence="14">Whole body</tissue>
    </source>
</reference>
<evidence type="ECO:0000256" key="1">
    <source>
        <dbReference type="ARBA" id="ARBA00004292"/>
    </source>
</evidence>
<name>A0A2S2R727_9HEMI</name>
<evidence type="ECO:0000313" key="13">
    <source>
        <dbReference type="Proteomes" id="UP000694846"/>
    </source>
</evidence>
<evidence type="ECO:0000256" key="5">
    <source>
        <dbReference type="ARBA" id="ARBA00022792"/>
    </source>
</evidence>
<evidence type="ECO:0000256" key="3">
    <source>
        <dbReference type="ARBA" id="ARBA00018191"/>
    </source>
</evidence>
<sequence>MTSLYRYSYYDTPDGKDLHKKLVFAAKNVSILGFGLATSEIILISKPIGYLNTLYRYGQLMGPMYAAAASFCTVTYVSTKLREKDDEMNYAIGGFTTGIFTGALIKRYMFGTWMGVSFAIAGAVKKYAKLNDIEFFPVSLNRKSIHGDFYTPYRNWTIYDQRPKGWIAAEERKE</sequence>
<keyword evidence="8 11" id="KW-0472">Membrane</keyword>
<protein>
    <recommendedName>
        <fullName evidence="3">NADH dehydrogenase [ubiquinone] 1 alpha subcomplex subunit 11</fullName>
    </recommendedName>
    <alternativeName>
        <fullName evidence="9">Complex I-B14.7</fullName>
    </alternativeName>
    <alternativeName>
        <fullName evidence="10">NADH-ubiquinone oxidoreductase subunit B14.7</fullName>
    </alternativeName>
</protein>
<proteinExistence type="inferred from homology"/>
<dbReference type="PANTHER" id="PTHR21382">
    <property type="entry name" value="NADH-UBIQUINONE OXIDOREDUCTASE SUBUNIT"/>
    <property type="match status" value="1"/>
</dbReference>
<feature type="transmembrane region" description="Helical" evidence="11">
    <location>
        <begin position="57"/>
        <end position="76"/>
    </location>
</feature>
<keyword evidence="4 11" id="KW-0812">Transmembrane</keyword>
<evidence type="ECO:0000256" key="7">
    <source>
        <dbReference type="ARBA" id="ARBA00023128"/>
    </source>
</evidence>
<evidence type="ECO:0000256" key="6">
    <source>
        <dbReference type="ARBA" id="ARBA00022989"/>
    </source>
</evidence>
<evidence type="ECO:0000256" key="4">
    <source>
        <dbReference type="ARBA" id="ARBA00022692"/>
    </source>
</evidence>